<organism evidence="2 3">
    <name type="scientific">Paenibacillus solisilvae</name>
    <dbReference type="NCBI Taxonomy" id="2486751"/>
    <lineage>
        <taxon>Bacteria</taxon>
        <taxon>Bacillati</taxon>
        <taxon>Bacillota</taxon>
        <taxon>Bacilli</taxon>
        <taxon>Bacillales</taxon>
        <taxon>Paenibacillaceae</taxon>
        <taxon>Paenibacillus</taxon>
    </lineage>
</organism>
<gene>
    <name evidence="2" type="ORF">ACFPYJ_16205</name>
</gene>
<dbReference type="Proteomes" id="UP001596047">
    <property type="component" value="Unassembled WGS sequence"/>
</dbReference>
<dbReference type="EMBL" id="JBHSOW010000060">
    <property type="protein sequence ID" value="MFC5650639.1"/>
    <property type="molecule type" value="Genomic_DNA"/>
</dbReference>
<reference evidence="3" key="1">
    <citation type="journal article" date="2019" name="Int. J. Syst. Evol. Microbiol.">
        <title>The Global Catalogue of Microorganisms (GCM) 10K type strain sequencing project: providing services to taxonomists for standard genome sequencing and annotation.</title>
        <authorList>
            <consortium name="The Broad Institute Genomics Platform"/>
            <consortium name="The Broad Institute Genome Sequencing Center for Infectious Disease"/>
            <person name="Wu L."/>
            <person name="Ma J."/>
        </authorList>
    </citation>
    <scope>NUCLEOTIDE SEQUENCE [LARGE SCALE GENOMIC DNA]</scope>
    <source>
        <strain evidence="3">CGMCC 1.3240</strain>
    </source>
</reference>
<dbReference type="RefSeq" id="WP_379189214.1">
    <property type="nucleotide sequence ID" value="NZ_JBHSOW010000060.1"/>
</dbReference>
<sequence length="48" mass="5178">MTIRKALLITSSSSLTGQGIEEQKLEQLLDGGSQSQRRSGMGLLNTDQ</sequence>
<evidence type="ECO:0000313" key="2">
    <source>
        <dbReference type="EMBL" id="MFC5650639.1"/>
    </source>
</evidence>
<evidence type="ECO:0000256" key="1">
    <source>
        <dbReference type="SAM" id="MobiDB-lite"/>
    </source>
</evidence>
<protein>
    <submittedName>
        <fullName evidence="2">Uncharacterized protein</fullName>
    </submittedName>
</protein>
<proteinExistence type="predicted"/>
<name>A0ABW0W0J5_9BACL</name>
<feature type="region of interest" description="Disordered" evidence="1">
    <location>
        <begin position="27"/>
        <end position="48"/>
    </location>
</feature>
<evidence type="ECO:0000313" key="3">
    <source>
        <dbReference type="Proteomes" id="UP001596047"/>
    </source>
</evidence>
<accession>A0ABW0W0J5</accession>
<comment type="caution">
    <text evidence="2">The sequence shown here is derived from an EMBL/GenBank/DDBJ whole genome shotgun (WGS) entry which is preliminary data.</text>
</comment>
<keyword evidence="3" id="KW-1185">Reference proteome</keyword>
<feature type="compositionally biased region" description="Low complexity" evidence="1">
    <location>
        <begin position="31"/>
        <end position="40"/>
    </location>
</feature>